<dbReference type="EMBL" id="QKXQ01000678">
    <property type="protein sequence ID" value="REH89532.1"/>
    <property type="molecule type" value="Genomic_DNA"/>
</dbReference>
<reference evidence="2 3" key="1">
    <citation type="journal article" date="2018" name="Vet. Microbiol.">
        <title>Characterisation of Staphylococcus felis isolated from cats using whole genome sequencing.</title>
        <authorList>
            <person name="Worthing K."/>
            <person name="Pang S."/>
            <person name="Trott D.J."/>
            <person name="Abraham S."/>
            <person name="Coombs G.W."/>
            <person name="Jordan D."/>
            <person name="McIntyre L."/>
            <person name="Davies M.R."/>
            <person name="Norris J."/>
        </authorList>
    </citation>
    <scope>NUCLEOTIDE SEQUENCE [LARGE SCALE GENOMIC DNA]</scope>
    <source>
        <strain evidence="2 3">F9</strain>
    </source>
</reference>
<evidence type="ECO:0000313" key="3">
    <source>
        <dbReference type="Proteomes" id="UP000256562"/>
    </source>
</evidence>
<proteinExistence type="predicted"/>
<gene>
    <name evidence="2" type="ORF">DOS83_13240</name>
</gene>
<feature type="domain" description="Putative zinc-ribbon" evidence="1">
    <location>
        <begin position="3"/>
        <end position="26"/>
    </location>
</feature>
<comment type="caution">
    <text evidence="2">The sequence shown here is derived from an EMBL/GenBank/DDBJ whole genome shotgun (WGS) entry which is preliminary data.</text>
</comment>
<evidence type="ECO:0000313" key="2">
    <source>
        <dbReference type="EMBL" id="REH89532.1"/>
    </source>
</evidence>
<name>A0A3E0IKZ7_9STAP</name>
<protein>
    <recommendedName>
        <fullName evidence="1">Putative zinc-ribbon domain-containing protein</fullName>
    </recommendedName>
</protein>
<dbReference type="Proteomes" id="UP000256562">
    <property type="component" value="Unassembled WGS sequence"/>
</dbReference>
<dbReference type="InterPro" id="IPR059113">
    <property type="entry name" value="Znf_ribbon"/>
</dbReference>
<dbReference type="OrthoDB" id="2295785at2"/>
<dbReference type="Pfam" id="PF13248">
    <property type="entry name" value="Zn_ribbon_3"/>
    <property type="match status" value="1"/>
</dbReference>
<organism evidence="2 3">
    <name type="scientific">Staphylococcus felis</name>
    <dbReference type="NCBI Taxonomy" id="46127"/>
    <lineage>
        <taxon>Bacteria</taxon>
        <taxon>Bacillati</taxon>
        <taxon>Bacillota</taxon>
        <taxon>Bacilli</taxon>
        <taxon>Bacillales</taxon>
        <taxon>Staphylococcaceae</taxon>
        <taxon>Staphylococcus</taxon>
    </lineage>
</organism>
<dbReference type="AlphaFoldDB" id="A0A3E0IKZ7"/>
<accession>A0A3E0IKZ7</accession>
<sequence>MTMKYCSQCGHPLRENQNFCHQCGQRVRQSNHQLSNMSRTEQHYQKVVAKENKSKLPLILLSICTFIVLILGLLFGVYQLLGKNDVPITNQKSTTSSYETPTINVLSAQFSAQFMHQDRRNGYDGVQLGMSRNQIESDYGEPEETLHIAGVSAEKYGDIAVNYENDRVHRYFVVPENTSVYQYENYHGTPTMKADEGGLIYDDQPNNDFTIKVYVDEKGQVIGIENVNQIDR</sequence>
<evidence type="ECO:0000259" key="1">
    <source>
        <dbReference type="Pfam" id="PF13248"/>
    </source>
</evidence>